<dbReference type="InterPro" id="IPR014001">
    <property type="entry name" value="Helicase_ATP-bd"/>
</dbReference>
<dbReference type="SMART" id="SM00487">
    <property type="entry name" value="DEXDc"/>
    <property type="match status" value="1"/>
</dbReference>
<organism evidence="12 13">
    <name type="scientific">Agrobacterium tumefaciens</name>
    <dbReference type="NCBI Taxonomy" id="358"/>
    <lineage>
        <taxon>Bacteria</taxon>
        <taxon>Pseudomonadati</taxon>
        <taxon>Pseudomonadota</taxon>
        <taxon>Alphaproteobacteria</taxon>
        <taxon>Hyphomicrobiales</taxon>
        <taxon>Rhizobiaceae</taxon>
        <taxon>Rhizobium/Agrobacterium group</taxon>
        <taxon>Agrobacterium</taxon>
        <taxon>Agrobacterium tumefaciens complex</taxon>
    </lineage>
</organism>
<keyword evidence="6 12" id="KW-0255">Endonuclease</keyword>
<evidence type="ECO:0000256" key="1">
    <source>
        <dbReference type="ARBA" id="ARBA00000851"/>
    </source>
</evidence>
<gene>
    <name evidence="12" type="ORF">EXN61_14340</name>
</gene>
<dbReference type="EMBL" id="SGOE01000003">
    <property type="protein sequence ID" value="TRB06351.1"/>
    <property type="molecule type" value="Genomic_DNA"/>
</dbReference>
<dbReference type="InterPro" id="IPR021810">
    <property type="entry name" value="T1RH-like_C"/>
</dbReference>
<dbReference type="SUPFAM" id="SSF52540">
    <property type="entry name" value="P-loop containing nucleoside triphosphate hydrolases"/>
    <property type="match status" value="2"/>
</dbReference>
<dbReference type="Pfam" id="PF04313">
    <property type="entry name" value="HSDR_N"/>
    <property type="match status" value="1"/>
</dbReference>
<keyword evidence="4 10" id="KW-0547">Nucleotide-binding</keyword>
<evidence type="ECO:0000256" key="4">
    <source>
        <dbReference type="ARBA" id="ARBA00022741"/>
    </source>
</evidence>
<sequence>MRETIVEQAALGWLEALGYETARGADISPGADNPLRDSYDEVVLLRRLKASLRKLNPEMPEDAIVQAATIASRPPEPTLELNNRWFHRLLIDGATVEYRAPNGEIRGDRAKLFDPHDLLANDFLVVRQFVVKNDAITRRPDLVIFLNGLPIAVIELKDPTNEDATLWKAYEQLQDYKSVVPALFAYNEILVISDGDQSRVGSLTADRDRFTPWRSTKDDRLPGEPTLENVINGLFRPDALLDYLVNCIVFEENSGTGKAVKRIGGYHQFRAVRSTRNRVKLALKPDGDGKGGLVWHTQGSGKSLTMLMLSGALVADDQLQNPTIVVVSDRNDLDGQLFGTFADGRALLRQTPEQAESREDLASRLSRASGGVVFTTIQKFEERDDPISNRSNIIVLADEAHRSQYGFLKGGARWMRESLPNATFVGFTGTPVESDDRSTRAVFGEEVDIYDIKQAIDDNATVPIFYEMKLIKLLPDEEGITRAEQLISDAAENDEAGTQIDPDISVPLEELAGAKARLEILAKEIVSHFEERSEVIEGKGMIVCMSRDICMDLYDEIIAIRPNWHAEEDSAGMVKVVMDESILRKRQTETQAEFEVRSARTKYHGRTKIRRKQLADRLKNNNDPLKLVIVCDMWLTGFDCPSLHTMYLDKPLAGHNLMQAIARVNRVFGDKPGGVVVDYLGIANQLRDAIQTYTHAGGEGKPIESIQEQAVPLMLRYAETLSSFFEELEYQALLGGTEADQLRAIVEGANYVLAQENGKKRFMEMVAGLSKAFALSVPRPEAKHIRDQLSYYQNVRAAIRKRLEDVSNGSGLSSPAAVKQVISGAIKTDGIIDLFEVAGLPDTNVAILSDDFLDRLAAIPQKNLALETLKKLLNDQIKNRERVNIIQSRTFRESLEIVLQRYSNRAITTAQVIEELIGLAKAISHEIAKGQESGLSDDEIAFYQALADNSSAREVLQEDTLRKIARELAESIKRRATLDWTQRDALRADMRRTVRRLLAKYGYPPDAQETATQLVIRQAELIANGQG</sequence>
<dbReference type="CDD" id="cd18030">
    <property type="entry name" value="DEXHc_RE_I_HsdR"/>
    <property type="match status" value="1"/>
</dbReference>
<comment type="function">
    <text evidence="10">Subunit R is required for both nuclease and ATPase activities, but not for modification.</text>
</comment>
<accession>A0A546Y034</accession>
<protein>
    <recommendedName>
        <fullName evidence="10">Type I restriction enzyme endonuclease subunit</fullName>
        <shortName evidence="10">R protein</shortName>
        <ecNumber evidence="10">3.1.21.3</ecNumber>
    </recommendedName>
</protein>
<evidence type="ECO:0000313" key="13">
    <source>
        <dbReference type="Proteomes" id="UP000317023"/>
    </source>
</evidence>
<keyword evidence="9 10" id="KW-0238">DNA-binding</keyword>
<dbReference type="RefSeq" id="WP_142857278.1">
    <property type="nucleotide sequence ID" value="NZ_SGOE01000003.1"/>
</dbReference>
<dbReference type="Proteomes" id="UP000317023">
    <property type="component" value="Unassembled WGS sequence"/>
</dbReference>
<dbReference type="AlphaFoldDB" id="A0A546Y034"/>
<comment type="caution">
    <text evidence="12">The sequence shown here is derived from an EMBL/GenBank/DDBJ whole genome shotgun (WGS) entry which is preliminary data.</text>
</comment>
<dbReference type="EC" id="3.1.21.3" evidence="10"/>
<evidence type="ECO:0000256" key="7">
    <source>
        <dbReference type="ARBA" id="ARBA00022801"/>
    </source>
</evidence>
<dbReference type="GO" id="GO:0009307">
    <property type="term" value="P:DNA restriction-modification system"/>
    <property type="evidence" value="ECO:0007669"/>
    <property type="project" value="UniProtKB-KW"/>
</dbReference>
<dbReference type="Gene3D" id="3.40.50.300">
    <property type="entry name" value="P-loop containing nucleotide triphosphate hydrolases"/>
    <property type="match status" value="2"/>
</dbReference>
<name>A0A546Y034_AGRTU</name>
<dbReference type="PROSITE" id="PS51192">
    <property type="entry name" value="HELICASE_ATP_BIND_1"/>
    <property type="match status" value="1"/>
</dbReference>
<dbReference type="NCBIfam" id="TIGR00348">
    <property type="entry name" value="hsdR"/>
    <property type="match status" value="1"/>
</dbReference>
<dbReference type="Pfam" id="PF11867">
    <property type="entry name" value="T1RH-like_C"/>
    <property type="match status" value="1"/>
</dbReference>
<keyword evidence="8 10" id="KW-0067">ATP-binding</keyword>
<evidence type="ECO:0000259" key="11">
    <source>
        <dbReference type="PROSITE" id="PS51192"/>
    </source>
</evidence>
<evidence type="ECO:0000256" key="6">
    <source>
        <dbReference type="ARBA" id="ARBA00022759"/>
    </source>
</evidence>
<evidence type="ECO:0000256" key="2">
    <source>
        <dbReference type="ARBA" id="ARBA00008598"/>
    </source>
</evidence>
<dbReference type="PANTHER" id="PTHR30195">
    <property type="entry name" value="TYPE I SITE-SPECIFIC DEOXYRIBONUCLEASE PROTEIN SUBUNIT M AND R"/>
    <property type="match status" value="1"/>
</dbReference>
<evidence type="ECO:0000256" key="9">
    <source>
        <dbReference type="ARBA" id="ARBA00023125"/>
    </source>
</evidence>
<keyword evidence="3" id="KW-0540">Nuclease</keyword>
<feature type="domain" description="Helicase ATP-binding" evidence="11">
    <location>
        <begin position="283"/>
        <end position="449"/>
    </location>
</feature>
<dbReference type="InterPro" id="IPR055180">
    <property type="entry name" value="HsdR_RecA-like_helicase_dom_2"/>
</dbReference>
<dbReference type="GO" id="GO:0005524">
    <property type="term" value="F:ATP binding"/>
    <property type="evidence" value="ECO:0007669"/>
    <property type="project" value="UniProtKB-KW"/>
</dbReference>
<evidence type="ECO:0000313" key="12">
    <source>
        <dbReference type="EMBL" id="TRB06351.1"/>
    </source>
</evidence>
<dbReference type="Pfam" id="PF22679">
    <property type="entry name" value="T1R_D3-like"/>
    <property type="match status" value="1"/>
</dbReference>
<dbReference type="InterPro" id="IPR004473">
    <property type="entry name" value="Restrct_endonuc_typeI_HsdR"/>
</dbReference>
<proteinExistence type="inferred from homology"/>
<dbReference type="Pfam" id="PF18766">
    <property type="entry name" value="SWI2_SNF2"/>
    <property type="match status" value="1"/>
</dbReference>
<dbReference type="InterPro" id="IPR051268">
    <property type="entry name" value="Type-I_R_enzyme_R_subunit"/>
</dbReference>
<dbReference type="GO" id="GO:0009035">
    <property type="term" value="F:type I site-specific deoxyribonuclease activity"/>
    <property type="evidence" value="ECO:0007669"/>
    <property type="project" value="UniProtKB-EC"/>
</dbReference>
<dbReference type="PANTHER" id="PTHR30195:SF15">
    <property type="entry name" value="TYPE I RESTRICTION ENZYME HINDI ENDONUCLEASE SUBUNIT"/>
    <property type="match status" value="1"/>
</dbReference>
<reference evidence="12 13" key="1">
    <citation type="journal article" date="2019" name="Appl. Microbiol. Biotechnol.">
        <title>Differential efficiency of wild type rhizogenic strains for rol gene transformation of plants.</title>
        <authorList>
            <person name="Desmet S."/>
            <person name="De Keyser E."/>
            <person name="Van Vaerenbergh J."/>
            <person name="Baeyen S."/>
            <person name="Van Huylenbroeck J."/>
            <person name="Geelen D."/>
            <person name="Dhooghe E."/>
        </authorList>
    </citation>
    <scope>NUCLEOTIDE SEQUENCE [LARGE SCALE GENOMIC DNA]</scope>
    <source>
        <strain evidence="12 13">MAFF210266</strain>
    </source>
</reference>
<dbReference type="InterPro" id="IPR007409">
    <property type="entry name" value="Restrct_endonuc_type1_HsdR_N"/>
</dbReference>
<evidence type="ECO:0000256" key="10">
    <source>
        <dbReference type="RuleBase" id="RU364115"/>
    </source>
</evidence>
<evidence type="ECO:0000256" key="3">
    <source>
        <dbReference type="ARBA" id="ARBA00022722"/>
    </source>
</evidence>
<dbReference type="CDD" id="cd18800">
    <property type="entry name" value="SF2_C_EcoR124I-like"/>
    <property type="match status" value="1"/>
</dbReference>
<comment type="similarity">
    <text evidence="2 10">Belongs to the HsdR family.</text>
</comment>
<evidence type="ECO:0000256" key="8">
    <source>
        <dbReference type="ARBA" id="ARBA00022840"/>
    </source>
</evidence>
<evidence type="ECO:0000256" key="5">
    <source>
        <dbReference type="ARBA" id="ARBA00022747"/>
    </source>
</evidence>
<keyword evidence="7 10" id="KW-0378">Hydrolase</keyword>
<dbReference type="CDD" id="cd22332">
    <property type="entry name" value="HsdR_N"/>
    <property type="match status" value="1"/>
</dbReference>
<comment type="subunit">
    <text evidence="10">The type I restriction/modification system is composed of three polypeptides R, M and S.</text>
</comment>
<dbReference type="Gene3D" id="3.90.1570.50">
    <property type="match status" value="1"/>
</dbReference>
<comment type="catalytic activity">
    <reaction evidence="1 10">
        <text>Endonucleolytic cleavage of DNA to give random double-stranded fragments with terminal 5'-phosphates, ATP is simultaneously hydrolyzed.</text>
        <dbReference type="EC" id="3.1.21.3"/>
    </reaction>
</comment>
<keyword evidence="5 10" id="KW-0680">Restriction system</keyword>
<dbReference type="InterPro" id="IPR027417">
    <property type="entry name" value="P-loop_NTPase"/>
</dbReference>
<dbReference type="GO" id="GO:0003677">
    <property type="term" value="F:DNA binding"/>
    <property type="evidence" value="ECO:0007669"/>
    <property type="project" value="UniProtKB-KW"/>
</dbReference>
<dbReference type="InterPro" id="IPR040980">
    <property type="entry name" value="SWI2_SNF2"/>
</dbReference>